<feature type="coiled-coil region" evidence="1">
    <location>
        <begin position="757"/>
        <end position="784"/>
    </location>
</feature>
<feature type="region of interest" description="Disordered" evidence="2">
    <location>
        <begin position="156"/>
        <end position="175"/>
    </location>
</feature>
<feature type="region of interest" description="Disordered" evidence="2">
    <location>
        <begin position="1"/>
        <end position="39"/>
    </location>
</feature>
<feature type="compositionally biased region" description="Polar residues" evidence="2">
    <location>
        <begin position="13"/>
        <end position="31"/>
    </location>
</feature>
<evidence type="ECO:0000313" key="3">
    <source>
        <dbReference type="EMBL" id="CUA70052.1"/>
    </source>
</evidence>
<feature type="compositionally biased region" description="Polar residues" evidence="2">
    <location>
        <begin position="98"/>
        <end position="110"/>
    </location>
</feature>
<proteinExistence type="predicted"/>
<feature type="compositionally biased region" description="Polar residues" evidence="2">
    <location>
        <begin position="1115"/>
        <end position="1132"/>
    </location>
</feature>
<dbReference type="AlphaFoldDB" id="A0A0K6FVM2"/>
<keyword evidence="4" id="KW-1185">Reference proteome</keyword>
<feature type="compositionally biased region" description="Acidic residues" evidence="2">
    <location>
        <begin position="1152"/>
        <end position="1161"/>
    </location>
</feature>
<feature type="region of interest" description="Disordered" evidence="2">
    <location>
        <begin position="91"/>
        <end position="111"/>
    </location>
</feature>
<evidence type="ECO:0000256" key="2">
    <source>
        <dbReference type="SAM" id="MobiDB-lite"/>
    </source>
</evidence>
<protein>
    <submittedName>
        <fullName evidence="3">Myosin-9</fullName>
    </submittedName>
</protein>
<dbReference type="PANTHER" id="PTHR45615">
    <property type="entry name" value="MYOSIN HEAVY CHAIN, NON-MUSCLE"/>
    <property type="match status" value="1"/>
</dbReference>
<feature type="coiled-coil region" evidence="1">
    <location>
        <begin position="296"/>
        <end position="416"/>
    </location>
</feature>
<evidence type="ECO:0000256" key="1">
    <source>
        <dbReference type="SAM" id="Coils"/>
    </source>
</evidence>
<feature type="compositionally biased region" description="Polar residues" evidence="2">
    <location>
        <begin position="1077"/>
        <end position="1090"/>
    </location>
</feature>
<organism evidence="3 4">
    <name type="scientific">Rhizoctonia solani</name>
    <dbReference type="NCBI Taxonomy" id="456999"/>
    <lineage>
        <taxon>Eukaryota</taxon>
        <taxon>Fungi</taxon>
        <taxon>Dikarya</taxon>
        <taxon>Basidiomycota</taxon>
        <taxon>Agaricomycotina</taxon>
        <taxon>Agaricomycetes</taxon>
        <taxon>Cantharellales</taxon>
        <taxon>Ceratobasidiaceae</taxon>
        <taxon>Rhizoctonia</taxon>
    </lineage>
</organism>
<feature type="coiled-coil region" evidence="1">
    <location>
        <begin position="897"/>
        <end position="1049"/>
    </location>
</feature>
<feature type="compositionally biased region" description="Acidic residues" evidence="2">
    <location>
        <begin position="1180"/>
        <end position="1189"/>
    </location>
</feature>
<feature type="region of interest" description="Disordered" evidence="2">
    <location>
        <begin position="1061"/>
        <end position="1211"/>
    </location>
</feature>
<evidence type="ECO:0000313" key="4">
    <source>
        <dbReference type="Proteomes" id="UP000044841"/>
    </source>
</evidence>
<accession>A0A0K6FVM2</accession>
<dbReference type="PANTHER" id="PTHR45615:SF80">
    <property type="entry name" value="GRIP DOMAIN-CONTAINING PROTEIN"/>
    <property type="match status" value="1"/>
</dbReference>
<feature type="coiled-coil region" evidence="1">
    <location>
        <begin position="817"/>
        <end position="844"/>
    </location>
</feature>
<keyword evidence="1" id="KW-0175">Coiled coil</keyword>
<reference evidence="3 4" key="1">
    <citation type="submission" date="2015-07" db="EMBL/GenBank/DDBJ databases">
        <authorList>
            <person name="Noorani M."/>
        </authorList>
    </citation>
    <scope>NUCLEOTIDE SEQUENCE [LARGE SCALE GENOMIC DNA]</scope>
    <source>
        <strain evidence="3">BBA 69670</strain>
    </source>
</reference>
<dbReference type="EMBL" id="CYGV01001112">
    <property type="protein sequence ID" value="CUA70052.1"/>
    <property type="molecule type" value="Genomic_DNA"/>
</dbReference>
<feature type="coiled-coil region" evidence="1">
    <location>
        <begin position="649"/>
        <end position="721"/>
    </location>
</feature>
<feature type="coiled-coil region" evidence="1">
    <location>
        <begin position="487"/>
        <end position="609"/>
    </location>
</feature>
<gene>
    <name evidence="3" type="ORF">RSOLAG22IIIB_00397</name>
</gene>
<sequence length="1211" mass="135496">MSKRGKPFAPMDTGSSPMYFISTNTGQSKGTPTHRDYFPENQLNLPKYISQTNETEELVYPNSPIPHGQMAPKQLKPGLISRSELSSGTNAFKLRTENAPSTQKTASSTRLRQEVFKKPHTSAPSLQNLGAATTTRFAPVPGPSTSGGIVAKALNKQTKDRRAPETPHAPSPPLMLETEPALDMVRAPGGINTGQPRRSSVHNQSSLLSFRTAQPVIEEPNSIIAQDHLPRAAIFSPVIADLPPAEPRYQTPTRECVVPTTPSSAKTIREDNNSAQYLRHKCGLYEGELKANRDFIASQDQTIGELSSKNAQMEEKTRNLESKHAAKVKEITQRADDSLAKLNDLHEKVTQAGASQIKELKHGLDDLRQEIRDSMNAVEPILVRYDEMRNTLRELAEEHEQQMLEHGDEKTRLQQTNDLLRDQLSDRTGNYTEALEREKELQTSLIALGESHANVAKALSTLNEQHGQVSTKYSDSRLAESVARKRVEELEEVLAGLKVDNARMKSLLADNEKAFSHKLQVLEEDNDNMRTGLEGAHKELNAFKSGEQAMRSQVEALLREKEDLSQSSTALARDLELKIQSLEDTRTRNQALERQLNDERQDLETARTQSDQTMGRLVERDQAASVQIQGLNAALESYREREGSLITEIATLNALVSTLREKVKEADEAAVEHRALEKALSEKRTDIDRVDIENGQLQSQVVQLELARDALNEEVKQLRDNNCVTRERESIAQKEICELRQSLKESRDETEKAHISIARMEGEMQQIKVALEKEKDAHRATEKQRETSLLSFNKLQAEQKGLLDNALAAEKKSRLSVEGSQERIKKLELRYTEREAELKRVSLELNASNAAKATLETLVAEFRTSIQRAGSQHEKIEAQESKITTLNKQVSNQGTELRLLEQRLANTDAQLVDARANANSHREAAAAFESQLKQKEQNIVELRSRQVPQIDTTPDAGPTSLLQNKIVEQEDTIKDLKSQVLELEKKSETIVERYKSGNLTNPEKDFLGVITTSVVQEKNRTINNLKGELKRKENEVETHKTALANLRNSLAKQIKQTAGLKAQLEPNGPKDPAGWQPFNNKAMTVTSSPLSDPLHAPDHDPPTPDSPAVQITERPVQNSRNNEQTRPGQSMKSKPPPTAAPIRLESGNAADEIQDFEEFEALQDATSTSRKRTILHTEPLDEEDEEEPEPEPKRKTRVKVRSPTGVYVDIY</sequence>
<dbReference type="Proteomes" id="UP000044841">
    <property type="component" value="Unassembled WGS sequence"/>
</dbReference>
<name>A0A0K6FVM2_9AGAM</name>